<dbReference type="Proteomes" id="UP001186974">
    <property type="component" value="Unassembled WGS sequence"/>
</dbReference>
<sequence length="158" mass="17892">MSNAGKRIGKELNECTTDPPAGCKVSLKHEDNLHEWDVYLEAPSNSVYAGGHFHLTLSLPKDYPFKPPVLSFVTKIWHPNVTNDGKGSMCLGMLRPDAWKPPNKIKAVLEMVRHLLLEPNVEDPVEAQVADQYKRDKPAFDKQVKEWVRKYAQKKGAE</sequence>
<reference evidence="1" key="1">
    <citation type="submission" date="2024-09" db="EMBL/GenBank/DDBJ databases">
        <title>Black Yeasts Isolated from many extreme environments.</title>
        <authorList>
            <person name="Coleine C."/>
            <person name="Stajich J.E."/>
            <person name="Selbmann L."/>
        </authorList>
    </citation>
    <scope>NUCLEOTIDE SEQUENCE</scope>
    <source>
        <strain evidence="1">CCFEE 5737</strain>
    </source>
</reference>
<dbReference type="EMBL" id="JAWDJW010001366">
    <property type="protein sequence ID" value="KAK3079116.1"/>
    <property type="molecule type" value="Genomic_DNA"/>
</dbReference>
<proteinExistence type="predicted"/>
<protein>
    <submittedName>
        <fullName evidence="1">Uncharacterized protein</fullName>
    </submittedName>
</protein>
<organism evidence="1 2">
    <name type="scientific">Coniosporium uncinatum</name>
    <dbReference type="NCBI Taxonomy" id="93489"/>
    <lineage>
        <taxon>Eukaryota</taxon>
        <taxon>Fungi</taxon>
        <taxon>Dikarya</taxon>
        <taxon>Ascomycota</taxon>
        <taxon>Pezizomycotina</taxon>
        <taxon>Dothideomycetes</taxon>
        <taxon>Dothideomycetes incertae sedis</taxon>
        <taxon>Coniosporium</taxon>
    </lineage>
</organism>
<gene>
    <name evidence="1" type="ORF">LTS18_005699</name>
</gene>
<comment type="caution">
    <text evidence="1">The sequence shown here is derived from an EMBL/GenBank/DDBJ whole genome shotgun (WGS) entry which is preliminary data.</text>
</comment>
<accession>A0ACC3DQY4</accession>
<keyword evidence="2" id="KW-1185">Reference proteome</keyword>
<evidence type="ECO:0000313" key="1">
    <source>
        <dbReference type="EMBL" id="KAK3079116.1"/>
    </source>
</evidence>
<name>A0ACC3DQY4_9PEZI</name>
<evidence type="ECO:0000313" key="2">
    <source>
        <dbReference type="Proteomes" id="UP001186974"/>
    </source>
</evidence>